<comment type="caution">
    <text evidence="1">The sequence shown here is derived from an EMBL/GenBank/DDBJ whole genome shotgun (WGS) entry which is preliminary data.</text>
</comment>
<keyword evidence="2" id="KW-1185">Reference proteome</keyword>
<dbReference type="RefSeq" id="WP_306679922.1">
    <property type="nucleotide sequence ID" value="NZ_JAVDBT010000006.1"/>
</dbReference>
<evidence type="ECO:0000313" key="1">
    <source>
        <dbReference type="EMBL" id="MDQ2066220.1"/>
    </source>
</evidence>
<protein>
    <submittedName>
        <fullName evidence="1">Uncharacterized protein</fullName>
    </submittedName>
</protein>
<organism evidence="1 2">
    <name type="scientific">Pseudogemmobacter lacusdianii</name>
    <dbReference type="NCBI Taxonomy" id="3069608"/>
    <lineage>
        <taxon>Bacteria</taxon>
        <taxon>Pseudomonadati</taxon>
        <taxon>Pseudomonadota</taxon>
        <taxon>Alphaproteobacteria</taxon>
        <taxon>Rhodobacterales</taxon>
        <taxon>Paracoccaceae</taxon>
        <taxon>Pseudogemmobacter</taxon>
    </lineage>
</organism>
<dbReference type="EMBL" id="JAVDBT010000006">
    <property type="protein sequence ID" value="MDQ2066220.1"/>
    <property type="molecule type" value="Genomic_DNA"/>
</dbReference>
<gene>
    <name evidence="1" type="ORF">Q9295_07540</name>
</gene>
<reference evidence="1 2" key="1">
    <citation type="submission" date="2023-08" db="EMBL/GenBank/DDBJ databases">
        <title>Characterization of two Paracoccaceae strains isolated from Phycosphere and proposal of Xinfangfangia lacusdiani sp. nov.</title>
        <authorList>
            <person name="Deng Y."/>
            <person name="Zhang Y.Q."/>
        </authorList>
    </citation>
    <scope>NUCLEOTIDE SEQUENCE [LARGE SCALE GENOMIC DNA]</scope>
    <source>
        <strain evidence="1 2">CPCC 101601</strain>
    </source>
</reference>
<accession>A0ABU0VYF2</accession>
<proteinExistence type="predicted"/>
<name>A0ABU0VYF2_9RHOB</name>
<dbReference type="Proteomes" id="UP001239680">
    <property type="component" value="Unassembled WGS sequence"/>
</dbReference>
<sequence length="44" mass="4769">MILSLHLSKTATMREALRGLRLTDEAKGQAVLAHQPAAQKGAQR</sequence>
<evidence type="ECO:0000313" key="2">
    <source>
        <dbReference type="Proteomes" id="UP001239680"/>
    </source>
</evidence>